<dbReference type="InterPro" id="IPR011234">
    <property type="entry name" value="Fumarylacetoacetase-like_C"/>
</dbReference>
<keyword evidence="3" id="KW-1185">Reference proteome</keyword>
<evidence type="ECO:0000313" key="2">
    <source>
        <dbReference type="EMBL" id="AUN33322.1"/>
    </source>
</evidence>
<dbReference type="EMBL" id="CP025613">
    <property type="protein sequence ID" value="AUN33322.1"/>
    <property type="molecule type" value="Genomic_DNA"/>
</dbReference>
<dbReference type="InterPro" id="IPR050772">
    <property type="entry name" value="Hydratase-Decarb/MhpD_sf"/>
</dbReference>
<dbReference type="GO" id="GO:0008684">
    <property type="term" value="F:2-oxopent-4-enoate hydratase activity"/>
    <property type="evidence" value="ECO:0007669"/>
    <property type="project" value="TreeGrafter"/>
</dbReference>
<dbReference type="PANTHER" id="PTHR30143:SF0">
    <property type="entry name" value="2-KETO-4-PENTENOATE HYDRATASE"/>
    <property type="match status" value="1"/>
</dbReference>
<dbReference type="GO" id="GO:0005737">
    <property type="term" value="C:cytoplasm"/>
    <property type="evidence" value="ECO:0007669"/>
    <property type="project" value="TreeGrafter"/>
</dbReference>
<dbReference type="RefSeq" id="WP_102114838.1">
    <property type="nucleotide sequence ID" value="NZ_BMGN01000001.1"/>
</dbReference>
<organism evidence="2 3">
    <name type="scientific">Niveispirillum cyanobacteriorum</name>
    <dbReference type="NCBI Taxonomy" id="1612173"/>
    <lineage>
        <taxon>Bacteria</taxon>
        <taxon>Pseudomonadati</taxon>
        <taxon>Pseudomonadota</taxon>
        <taxon>Alphaproteobacteria</taxon>
        <taxon>Rhodospirillales</taxon>
        <taxon>Azospirillaceae</taxon>
        <taxon>Niveispirillum</taxon>
    </lineage>
</organism>
<sequence>MDLINQCASTLDAAAVAACATAQFSTTGIALTLEQAYAVQTALVARRVERGGRIVGVKMGFTSRAKAIQMGVHDQIWGRLTADMEVADGGSLRFGLFVHPRVEPEVAFRLKAPLSGIVTPEQALAAVDGVAAALEIIDSRYRDFKFSLADVVADNASSAAFVVGPWQEPGTDLRALDMIMSINGQPRQTGSSAAILGDPMLSLVAAARLAGDAGITLQPGWIILAGAATAAEALAPGDHVTLEAQELGRVEFQMTAEGSAE</sequence>
<keyword evidence="2" id="KW-0614">Plasmid</keyword>
<accession>A0A2K9NJR5</accession>
<dbReference type="SUPFAM" id="SSF56529">
    <property type="entry name" value="FAH"/>
    <property type="match status" value="1"/>
</dbReference>
<dbReference type="Gene3D" id="3.90.850.10">
    <property type="entry name" value="Fumarylacetoacetase-like, C-terminal domain"/>
    <property type="match status" value="1"/>
</dbReference>
<dbReference type="Proteomes" id="UP000234752">
    <property type="component" value="Plasmid unnamed1"/>
</dbReference>
<dbReference type="InterPro" id="IPR036663">
    <property type="entry name" value="Fumarylacetoacetase_C_sf"/>
</dbReference>
<dbReference type="OrthoDB" id="9792137at2"/>
<keyword evidence="1" id="KW-0456">Lyase</keyword>
<protein>
    <submittedName>
        <fullName evidence="2">4-oxalocrotonate decarboxylase</fullName>
    </submittedName>
</protein>
<name>A0A2K9NJR5_9PROT</name>
<evidence type="ECO:0000313" key="3">
    <source>
        <dbReference type="Proteomes" id="UP000234752"/>
    </source>
</evidence>
<reference evidence="2 3" key="1">
    <citation type="submission" date="2017-12" db="EMBL/GenBank/DDBJ databases">
        <title>Genomes of bacteria within cyanobacterial aggregates.</title>
        <authorList>
            <person name="Cai H."/>
        </authorList>
    </citation>
    <scope>NUCLEOTIDE SEQUENCE [LARGE SCALE GENOMIC DNA]</scope>
    <source>
        <strain evidence="2 3">TH16</strain>
        <plasmid evidence="2 3">unnamed1</plasmid>
    </source>
</reference>
<proteinExistence type="predicted"/>
<geneLocation type="plasmid" evidence="2 3">
    <name>unnamed1</name>
</geneLocation>
<dbReference type="PANTHER" id="PTHR30143">
    <property type="entry name" value="ACID HYDRATASE"/>
    <property type="match status" value="1"/>
</dbReference>
<gene>
    <name evidence="2" type="ORF">C0V82_23405</name>
</gene>
<dbReference type="Pfam" id="PF01557">
    <property type="entry name" value="FAA_hydrolase"/>
    <property type="match status" value="1"/>
</dbReference>
<dbReference type="KEGG" id="ncb:C0V82_23405"/>
<dbReference type="AlphaFoldDB" id="A0A2K9NJR5"/>
<evidence type="ECO:0000256" key="1">
    <source>
        <dbReference type="ARBA" id="ARBA00023239"/>
    </source>
</evidence>